<protein>
    <recommendedName>
        <fullName evidence="2">B30.2/SPRY domain-containing protein</fullName>
    </recommendedName>
</protein>
<dbReference type="InterPro" id="IPR001870">
    <property type="entry name" value="B30.2/SPRY"/>
</dbReference>
<dbReference type="InterPro" id="IPR013320">
    <property type="entry name" value="ConA-like_dom_sf"/>
</dbReference>
<dbReference type="InterPro" id="IPR044736">
    <property type="entry name" value="Gid1/RanBPM/SPLA_SPRY"/>
</dbReference>
<feature type="domain" description="B30.2/SPRY" evidence="2">
    <location>
        <begin position="217"/>
        <end position="410"/>
    </location>
</feature>
<accession>A0ABD2IQW0</accession>
<sequence>MPKRRKDSFVQSSLGGNDNGQTAEGSSANSVAADHLQQQQQQQTKLNEKCAKMEMELTVAKLEFENGALKAESKQREMMDELEALKKKMAKMEEQKEAAEERFSQLQNDQKKIVEKIIELEKQQKEQSKATAEQLPKIVEKVIEMDKEPKQKRTKAFQEEIEKKVMERIDVTVQTKVDKMEMAHQQQKVVTEKAIFERIAAEERFLQLQNDQKKILEKISETEKQRKKKVFLKFQENCWDSFACDNLIEISGDKNLIVHHKGPSAWRSVFAKYPIVLNKHLSDFFYYEISVQKKEKSNWVMFGFAVKQQTKLDGPIHREKGTYAFYSNGYIWINGKGKGRNAEYSYGVGDTVGIGVNSASRQMIFTKNGLRLDTSDFLVDPSFADGSLNPFVSLLFPGDKIEANFGPNFKFDLATL</sequence>
<gene>
    <name evidence="3" type="ORF">niasHS_011454</name>
</gene>
<dbReference type="InterPro" id="IPR043136">
    <property type="entry name" value="B30.2/SPRY_sf"/>
</dbReference>
<dbReference type="Pfam" id="PF00622">
    <property type="entry name" value="SPRY"/>
    <property type="match status" value="1"/>
</dbReference>
<evidence type="ECO:0000313" key="4">
    <source>
        <dbReference type="Proteomes" id="UP001620645"/>
    </source>
</evidence>
<dbReference type="SMART" id="SM00449">
    <property type="entry name" value="SPRY"/>
    <property type="match status" value="1"/>
</dbReference>
<dbReference type="Proteomes" id="UP001620645">
    <property type="component" value="Unassembled WGS sequence"/>
</dbReference>
<dbReference type="PROSITE" id="PS50188">
    <property type="entry name" value="B302_SPRY"/>
    <property type="match status" value="1"/>
</dbReference>
<keyword evidence="4" id="KW-1185">Reference proteome</keyword>
<reference evidence="3 4" key="1">
    <citation type="submission" date="2024-10" db="EMBL/GenBank/DDBJ databases">
        <authorList>
            <person name="Kim D."/>
        </authorList>
    </citation>
    <scope>NUCLEOTIDE SEQUENCE [LARGE SCALE GENOMIC DNA]</scope>
    <source>
        <strain evidence="3">Taebaek</strain>
    </source>
</reference>
<dbReference type="CDD" id="cd12885">
    <property type="entry name" value="SPRY_RanBP_like"/>
    <property type="match status" value="1"/>
</dbReference>
<name>A0ABD2IQW0_HETSC</name>
<proteinExistence type="predicted"/>
<dbReference type="InterPro" id="IPR003877">
    <property type="entry name" value="SPRY_dom"/>
</dbReference>
<dbReference type="Gene3D" id="2.60.120.920">
    <property type="match status" value="1"/>
</dbReference>
<feature type="compositionally biased region" description="Polar residues" evidence="1">
    <location>
        <begin position="9"/>
        <end position="30"/>
    </location>
</feature>
<dbReference type="EMBL" id="JBICCN010000298">
    <property type="protein sequence ID" value="KAL3079960.1"/>
    <property type="molecule type" value="Genomic_DNA"/>
</dbReference>
<evidence type="ECO:0000256" key="1">
    <source>
        <dbReference type="SAM" id="MobiDB-lite"/>
    </source>
</evidence>
<organism evidence="3 4">
    <name type="scientific">Heterodera schachtii</name>
    <name type="common">Sugarbeet cyst nematode worm</name>
    <name type="synonym">Tylenchus schachtii</name>
    <dbReference type="NCBI Taxonomy" id="97005"/>
    <lineage>
        <taxon>Eukaryota</taxon>
        <taxon>Metazoa</taxon>
        <taxon>Ecdysozoa</taxon>
        <taxon>Nematoda</taxon>
        <taxon>Chromadorea</taxon>
        <taxon>Rhabditida</taxon>
        <taxon>Tylenchina</taxon>
        <taxon>Tylenchomorpha</taxon>
        <taxon>Tylenchoidea</taxon>
        <taxon>Heteroderidae</taxon>
        <taxon>Heteroderinae</taxon>
        <taxon>Heterodera</taxon>
    </lineage>
</organism>
<evidence type="ECO:0000259" key="2">
    <source>
        <dbReference type="PROSITE" id="PS50188"/>
    </source>
</evidence>
<dbReference type="AlphaFoldDB" id="A0ABD2IQW0"/>
<dbReference type="SUPFAM" id="SSF49899">
    <property type="entry name" value="Concanavalin A-like lectins/glucanases"/>
    <property type="match status" value="1"/>
</dbReference>
<comment type="caution">
    <text evidence="3">The sequence shown here is derived from an EMBL/GenBank/DDBJ whole genome shotgun (WGS) entry which is preliminary data.</text>
</comment>
<feature type="region of interest" description="Disordered" evidence="1">
    <location>
        <begin position="1"/>
        <end position="47"/>
    </location>
</feature>
<evidence type="ECO:0000313" key="3">
    <source>
        <dbReference type="EMBL" id="KAL3079960.1"/>
    </source>
</evidence>